<evidence type="ECO:0000259" key="3">
    <source>
        <dbReference type="Pfam" id="PF13556"/>
    </source>
</evidence>
<evidence type="ECO:0000313" key="6">
    <source>
        <dbReference type="Proteomes" id="UP001596505"/>
    </source>
</evidence>
<dbReference type="PANTHER" id="PTHR33744:SF1">
    <property type="entry name" value="DNA-BINDING TRANSCRIPTIONAL ACTIVATOR ADER"/>
    <property type="match status" value="1"/>
</dbReference>
<name>A0ABW2Q1P0_9BACL</name>
<dbReference type="InterPro" id="IPR051448">
    <property type="entry name" value="CdaR-like_regulators"/>
</dbReference>
<dbReference type="RefSeq" id="WP_380969556.1">
    <property type="nucleotide sequence ID" value="NZ_JBHTCO010000043.1"/>
</dbReference>
<dbReference type="EMBL" id="JBHTCO010000043">
    <property type="protein sequence ID" value="MFC7395234.1"/>
    <property type="molecule type" value="Genomic_DNA"/>
</dbReference>
<reference evidence="6" key="1">
    <citation type="journal article" date="2019" name="Int. J. Syst. Evol. Microbiol.">
        <title>The Global Catalogue of Microorganisms (GCM) 10K type strain sequencing project: providing services to taxonomists for standard genome sequencing and annotation.</title>
        <authorList>
            <consortium name="The Broad Institute Genomics Platform"/>
            <consortium name="The Broad Institute Genome Sequencing Center for Infectious Disease"/>
            <person name="Wu L."/>
            <person name="Ma J."/>
        </authorList>
    </citation>
    <scope>NUCLEOTIDE SEQUENCE [LARGE SCALE GENOMIC DNA]</scope>
    <source>
        <strain evidence="6">CGMCC 1.16305</strain>
    </source>
</reference>
<dbReference type="PANTHER" id="PTHR33744">
    <property type="entry name" value="CARBOHYDRATE DIACID REGULATOR"/>
    <property type="match status" value="1"/>
</dbReference>
<evidence type="ECO:0000256" key="1">
    <source>
        <dbReference type="ARBA" id="ARBA00006754"/>
    </source>
</evidence>
<proteinExistence type="inferred from homology"/>
<evidence type="ECO:0000259" key="2">
    <source>
        <dbReference type="Pfam" id="PF07905"/>
    </source>
</evidence>
<dbReference type="Gene3D" id="1.10.10.2840">
    <property type="entry name" value="PucR C-terminal helix-turn-helix domain"/>
    <property type="match status" value="1"/>
</dbReference>
<dbReference type="Pfam" id="PF17853">
    <property type="entry name" value="GGDEF_2"/>
    <property type="match status" value="1"/>
</dbReference>
<evidence type="ECO:0000313" key="5">
    <source>
        <dbReference type="EMBL" id="MFC7395234.1"/>
    </source>
</evidence>
<feature type="domain" description="PucR C-terminal helix-turn-helix" evidence="3">
    <location>
        <begin position="338"/>
        <end position="396"/>
    </location>
</feature>
<dbReference type="InterPro" id="IPR042070">
    <property type="entry name" value="PucR_C-HTH_sf"/>
</dbReference>
<keyword evidence="6" id="KW-1185">Reference proteome</keyword>
<feature type="domain" description="CdaR GGDEF-like" evidence="4">
    <location>
        <begin position="154"/>
        <end position="282"/>
    </location>
</feature>
<dbReference type="InterPro" id="IPR041522">
    <property type="entry name" value="CdaR_GGDEF"/>
</dbReference>
<protein>
    <submittedName>
        <fullName evidence="5">PucR family transcriptional regulator</fullName>
    </submittedName>
</protein>
<dbReference type="Pfam" id="PF07905">
    <property type="entry name" value="PucR"/>
    <property type="match status" value="1"/>
</dbReference>
<dbReference type="InterPro" id="IPR025736">
    <property type="entry name" value="PucR_C-HTH_dom"/>
</dbReference>
<dbReference type="Proteomes" id="UP001596505">
    <property type="component" value="Unassembled WGS sequence"/>
</dbReference>
<gene>
    <name evidence="5" type="ORF">ACFQRG_20200</name>
</gene>
<feature type="domain" description="Purine catabolism PurC-like" evidence="2">
    <location>
        <begin position="8"/>
        <end position="125"/>
    </location>
</feature>
<evidence type="ECO:0000259" key="4">
    <source>
        <dbReference type="Pfam" id="PF17853"/>
    </source>
</evidence>
<sequence length="404" mass="45536">MNLTLEEALQIPPLNRCTVVAGNNGLDRKINSVNSFDAPDVIPWLKQGELVLTSGYVFKNDEAAQVELIHEMAKKGCAGLCIQIKYFLPKLPEAMLKTANNLKLPLIEIPNDLSLSDLLASLMREVFTYENEHKGQEKKKIFLSQLLKGELNGKDAILANGREFGLKPGCGYICLFVSLLDPAHDLKKETADFLLETARSFNKDFGIDYLTMELDHFVIVILQSGEHLENEHLHKLALQFAKKFDELNNGDQANQIKIGIGTGCSDVLEISRSYQQACEAVNIGSRVYPKSMNHHIYDYVDLESYFILQQAPANLLSQYISRTIEKLIQYDKDNQTDLIKTLDVYLSCCGRQSEAARLLGVHRNTINFRMTKIKELLGKDLDDGETVFRVQLALKISRLLNLAK</sequence>
<dbReference type="Pfam" id="PF13556">
    <property type="entry name" value="HTH_30"/>
    <property type="match status" value="1"/>
</dbReference>
<accession>A0ABW2Q1P0</accession>
<comment type="caution">
    <text evidence="5">The sequence shown here is derived from an EMBL/GenBank/DDBJ whole genome shotgun (WGS) entry which is preliminary data.</text>
</comment>
<organism evidence="5 6">
    <name type="scientific">Scopulibacillus cellulosilyticus</name>
    <dbReference type="NCBI Taxonomy" id="2665665"/>
    <lineage>
        <taxon>Bacteria</taxon>
        <taxon>Bacillati</taxon>
        <taxon>Bacillota</taxon>
        <taxon>Bacilli</taxon>
        <taxon>Bacillales</taxon>
        <taxon>Sporolactobacillaceae</taxon>
        <taxon>Scopulibacillus</taxon>
    </lineage>
</organism>
<comment type="similarity">
    <text evidence="1">Belongs to the CdaR family.</text>
</comment>
<dbReference type="InterPro" id="IPR012914">
    <property type="entry name" value="PucR_dom"/>
</dbReference>